<sequence length="146" mass="15959">MTKRPKTDPLHLEIVRAREAQRVWVDAWSAPLGTSFDDVARRAGLEPLGDQWETLGRAAAVDLLALLLHRDLAYSGIAAPATQARELAEGFVGSFGPEECRYATNRPLRGGRFAPSWNPATSFTFDAGVIVVGRERAGVLWVADED</sequence>
<dbReference type="RefSeq" id="WP_208288089.1">
    <property type="nucleotide sequence ID" value="NZ_CP074404.1"/>
</dbReference>
<evidence type="ECO:0000313" key="2">
    <source>
        <dbReference type="Proteomes" id="UP000678317"/>
    </source>
</evidence>
<name>A0ABS3SDF8_9CELL</name>
<protein>
    <submittedName>
        <fullName evidence="1">Uncharacterized protein</fullName>
    </submittedName>
</protein>
<accession>A0ABS3SDF8</accession>
<evidence type="ECO:0000313" key="1">
    <source>
        <dbReference type="EMBL" id="MBO3083016.1"/>
    </source>
</evidence>
<gene>
    <name evidence="1" type="ORF">J4035_00035</name>
</gene>
<dbReference type="EMBL" id="JAGFBM010000001">
    <property type="protein sequence ID" value="MBO3083016.1"/>
    <property type="molecule type" value="Genomic_DNA"/>
</dbReference>
<keyword evidence="2" id="KW-1185">Reference proteome</keyword>
<dbReference type="Proteomes" id="UP000678317">
    <property type="component" value="Unassembled WGS sequence"/>
</dbReference>
<reference evidence="1 2" key="1">
    <citation type="submission" date="2021-03" db="EMBL/GenBank/DDBJ databases">
        <title>novel species in genus Cellulomonas.</title>
        <authorList>
            <person name="Zhang G."/>
        </authorList>
    </citation>
    <scope>NUCLEOTIDE SEQUENCE [LARGE SCALE GENOMIC DNA]</scope>
    <source>
        <strain evidence="2">zg-ZUI188</strain>
    </source>
</reference>
<proteinExistence type="predicted"/>
<comment type="caution">
    <text evidence="1">The sequence shown here is derived from an EMBL/GenBank/DDBJ whole genome shotgun (WGS) entry which is preliminary data.</text>
</comment>
<organism evidence="1 2">
    <name type="scientific">Cellulomonas fengjieae</name>
    <dbReference type="NCBI Taxonomy" id="2819978"/>
    <lineage>
        <taxon>Bacteria</taxon>
        <taxon>Bacillati</taxon>
        <taxon>Actinomycetota</taxon>
        <taxon>Actinomycetes</taxon>
        <taxon>Micrococcales</taxon>
        <taxon>Cellulomonadaceae</taxon>
        <taxon>Cellulomonas</taxon>
    </lineage>
</organism>